<keyword evidence="1" id="KW-0863">Zinc-finger</keyword>
<comment type="caution">
    <text evidence="3">The sequence shown here is derived from an EMBL/GenBank/DDBJ whole genome shotgun (WGS) entry which is preliminary data.</text>
</comment>
<feature type="domain" description="SWIM-type" evidence="2">
    <location>
        <begin position="550"/>
        <end position="587"/>
    </location>
</feature>
<evidence type="ECO:0000259" key="2">
    <source>
        <dbReference type="PROSITE" id="PS50966"/>
    </source>
</evidence>
<dbReference type="PANTHER" id="PTHR31669">
    <property type="entry name" value="PROTEIN FAR1-RELATED SEQUENCE 10-RELATED"/>
    <property type="match status" value="1"/>
</dbReference>
<reference evidence="3" key="1">
    <citation type="submission" date="2021-02" db="EMBL/GenBank/DDBJ databases">
        <authorList>
            <person name="Nowell W R."/>
        </authorList>
    </citation>
    <scope>NUCLEOTIDE SEQUENCE</scope>
</reference>
<dbReference type="GO" id="GO:0008270">
    <property type="term" value="F:zinc ion binding"/>
    <property type="evidence" value="ECO:0007669"/>
    <property type="project" value="UniProtKB-KW"/>
</dbReference>
<protein>
    <recommendedName>
        <fullName evidence="2">SWIM-type domain-containing protein</fullName>
    </recommendedName>
</protein>
<evidence type="ECO:0000256" key="1">
    <source>
        <dbReference type="PROSITE-ProRule" id="PRU00325"/>
    </source>
</evidence>
<dbReference type="PROSITE" id="PS50966">
    <property type="entry name" value="ZF_SWIM"/>
    <property type="match status" value="1"/>
</dbReference>
<name>A0A819SXS7_9BILA</name>
<dbReference type="InterPro" id="IPR007527">
    <property type="entry name" value="Znf_SWIM"/>
</dbReference>
<organism evidence="3 4">
    <name type="scientific">Adineta steineri</name>
    <dbReference type="NCBI Taxonomy" id="433720"/>
    <lineage>
        <taxon>Eukaryota</taxon>
        <taxon>Metazoa</taxon>
        <taxon>Spiralia</taxon>
        <taxon>Gnathifera</taxon>
        <taxon>Rotifera</taxon>
        <taxon>Eurotatoria</taxon>
        <taxon>Bdelloidea</taxon>
        <taxon>Adinetida</taxon>
        <taxon>Adinetidae</taxon>
        <taxon>Adineta</taxon>
    </lineage>
</organism>
<dbReference type="AlphaFoldDB" id="A0A819SXS7"/>
<evidence type="ECO:0000313" key="3">
    <source>
        <dbReference type="EMBL" id="CAF4078936.1"/>
    </source>
</evidence>
<sequence>MEVMQVDQYESDTLDEDIIERDDSTKKVKKVCEKTRTKFWIKDTTFNTASEAEAFIKSEWSKHYTNYTDQGKRIYYRCKKARRRGPQCSAGVSLLYHADSDAVTVYKTEADHDHTNNEIQGIDEDIKKCIEELYNDGITKPKLIVRVLRSRQLKVPSYTQLNNFLVYYRKRKYGSYTISLGELEQWCAENSNVPNDKHKAFVVSYKIMYGDEDYEADEEETNERIFRFFLSSVHLLDIVSVATHICADGTYKLIWQGFPVLVIGTTDLNKCFHPIGLAVCSNEQTKDFQFIFKAVQIGMQKINKNPLQPTALVSDAAEAIKNGFRNVFGDSFSHIMCWSHMKRKIELHISHVNDKEKAKEILHDIEILQLSNSPSLFELGYTLFMKKWKLNNKEKNQSISDFLQYFDNEWFSSNPGWYEGVQLFVPSTNNALESTNRTIKDDGTFRESHVLSRFLTTASDIILNWSIDRDTSLTNAKHFVTEPTISLALWTSSYQWAKSNKNVICLNNESSKVYYIPARDLDSIPQNDLNRYKKQKFTTFNQLKKSFDIWCLEVENDSNWRKSKCNCPAFLKNFICKHVVGMGIRLKHCKPPAAAKTVPIGEKRKRGRPSKAKTALLVQ</sequence>
<dbReference type="EMBL" id="CAJOBB010004201">
    <property type="protein sequence ID" value="CAF4078936.1"/>
    <property type="molecule type" value="Genomic_DNA"/>
</dbReference>
<gene>
    <name evidence="3" type="ORF">KXQ929_LOCUS33223</name>
</gene>
<dbReference type="InterPro" id="IPR031052">
    <property type="entry name" value="FHY3/FAR1"/>
</dbReference>
<keyword evidence="1" id="KW-0479">Metal-binding</keyword>
<dbReference type="InterPro" id="IPR018289">
    <property type="entry name" value="MULE_transposase_dom"/>
</dbReference>
<proteinExistence type="predicted"/>
<accession>A0A819SXS7</accession>
<dbReference type="GO" id="GO:0006355">
    <property type="term" value="P:regulation of DNA-templated transcription"/>
    <property type="evidence" value="ECO:0007669"/>
    <property type="project" value="InterPro"/>
</dbReference>
<dbReference type="Pfam" id="PF10551">
    <property type="entry name" value="MULE"/>
    <property type="match status" value="1"/>
</dbReference>
<keyword evidence="1" id="KW-0862">Zinc</keyword>
<dbReference type="Proteomes" id="UP000663868">
    <property type="component" value="Unassembled WGS sequence"/>
</dbReference>
<dbReference type="PANTHER" id="PTHR31669:SF251">
    <property type="entry name" value="PROTEIN FAR1-RELATED SEQUENCE"/>
    <property type="match status" value="1"/>
</dbReference>
<evidence type="ECO:0000313" key="4">
    <source>
        <dbReference type="Proteomes" id="UP000663868"/>
    </source>
</evidence>